<protein>
    <recommendedName>
        <fullName evidence="3">PhoP regulatory network protein YrbL</fullName>
    </recommendedName>
</protein>
<accession>A0A844AJP4</accession>
<dbReference type="Proteomes" id="UP000436694">
    <property type="component" value="Unassembled WGS sequence"/>
</dbReference>
<dbReference type="EMBL" id="WIXK01000001">
    <property type="protein sequence ID" value="MQY41019.1"/>
    <property type="molecule type" value="Genomic_DNA"/>
</dbReference>
<dbReference type="AlphaFoldDB" id="A0A844AJP4"/>
<proteinExistence type="predicted"/>
<comment type="caution">
    <text evidence="1">The sequence shown here is derived from an EMBL/GenBank/DDBJ whole genome shotgun (WGS) entry which is preliminary data.</text>
</comment>
<keyword evidence="2" id="KW-1185">Reference proteome</keyword>
<dbReference type="RefSeq" id="WP_153543838.1">
    <property type="nucleotide sequence ID" value="NZ_WIXK01000001.1"/>
</dbReference>
<dbReference type="Pfam" id="PF10707">
    <property type="entry name" value="YrbL-PhoP_reg"/>
    <property type="match status" value="1"/>
</dbReference>
<evidence type="ECO:0008006" key="3">
    <source>
        <dbReference type="Google" id="ProtNLM"/>
    </source>
</evidence>
<evidence type="ECO:0000313" key="2">
    <source>
        <dbReference type="Proteomes" id="UP000436694"/>
    </source>
</evidence>
<name>A0A844AJP4_9RHOB</name>
<sequence>MIVLSNSSPIARGGNRSVYIFPGRKDRLIKVLHSLDRKRNRKGLKGVIRRRFPMTLYRFLFREYDSYLRTMVELKNPELNPPLAHQWGLVETDMGLGMVCERIQMGDKNTAPTLKSLVAHGELAPHMELLNQFARDMFKYHVRVNDLNADNVVLGTRDGKPQFVLIDGLGDSWVIPLRRWSTRVNEPSLHKRIHRLTLSLDLSWDPDTLTVS</sequence>
<dbReference type="InterPro" id="IPR019647">
    <property type="entry name" value="PhoP_reg_network_YrbL"/>
</dbReference>
<organism evidence="1 2">
    <name type="scientific">Tritonibacter aquimaris</name>
    <dbReference type="NCBI Taxonomy" id="2663379"/>
    <lineage>
        <taxon>Bacteria</taxon>
        <taxon>Pseudomonadati</taxon>
        <taxon>Pseudomonadota</taxon>
        <taxon>Alphaproteobacteria</taxon>
        <taxon>Rhodobacterales</taxon>
        <taxon>Paracoccaceae</taxon>
        <taxon>Tritonibacter</taxon>
    </lineage>
</organism>
<gene>
    <name evidence="1" type="ORF">GG681_00045</name>
</gene>
<reference evidence="1 2" key="1">
    <citation type="submission" date="2019-10" db="EMBL/GenBank/DDBJ databases">
        <title>Epibacterium sp. nov., isolated from seawater.</title>
        <authorList>
            <person name="Zhang X."/>
            <person name="Li N."/>
        </authorList>
    </citation>
    <scope>NUCLEOTIDE SEQUENCE [LARGE SCALE GENOMIC DNA]</scope>
    <source>
        <strain evidence="1 2">SM1969</strain>
    </source>
</reference>
<evidence type="ECO:0000313" key="1">
    <source>
        <dbReference type="EMBL" id="MQY41019.1"/>
    </source>
</evidence>